<dbReference type="Proteomes" id="UP000774804">
    <property type="component" value="Unassembled WGS sequence"/>
</dbReference>
<dbReference type="EMBL" id="RCMK01000344">
    <property type="protein sequence ID" value="KAG2935096.1"/>
    <property type="molecule type" value="Genomic_DNA"/>
</dbReference>
<name>A0A8T1D7A0_9STRA</name>
<evidence type="ECO:0000313" key="4">
    <source>
        <dbReference type="EMBL" id="KAG2935096.1"/>
    </source>
</evidence>
<reference evidence="4" key="1">
    <citation type="submission" date="2018-10" db="EMBL/GenBank/DDBJ databases">
        <title>Effector identification in a new, highly contiguous assembly of the strawberry crown rot pathogen Phytophthora cactorum.</title>
        <authorList>
            <person name="Armitage A.D."/>
            <person name="Nellist C.F."/>
            <person name="Bates H."/>
            <person name="Vickerstaff R.J."/>
            <person name="Harrison R.J."/>
        </authorList>
    </citation>
    <scope>NUCLEOTIDE SEQUENCE</scope>
    <source>
        <strain evidence="2">15-7</strain>
        <strain evidence="3">4032</strain>
        <strain evidence="4">4040</strain>
        <strain evidence="5">P415</strain>
        <strain evidence="6">P421</strain>
    </source>
</reference>
<dbReference type="EMBL" id="RCMI01000322">
    <property type="protein sequence ID" value="KAG2917453.1"/>
    <property type="molecule type" value="Genomic_DNA"/>
</dbReference>
<dbReference type="EMBL" id="RCMG01000351">
    <property type="protein sequence ID" value="KAG2856002.1"/>
    <property type="molecule type" value="Genomic_DNA"/>
</dbReference>
<evidence type="ECO:0000313" key="5">
    <source>
        <dbReference type="EMBL" id="KAG2979783.1"/>
    </source>
</evidence>
<dbReference type="AlphaFoldDB" id="A0A8T1D7A0"/>
<sequence>MNQAPPDAHAPESQPPRPGRRLIRMLFRSSGEGGKNITDENQEQDNRAEDIASLKQLTDTQANSEQPPPVPATTSKFATLKRKLFPSHNRRHPRHVPPLISPISTSAKLPLPPLGNNLKSLTRNSICRGDDHSSGQIQINDGLSCSIYKESLMSRHLAPESQEDTPESDFSLAEVDNNWGTTGRRTLVDDDDDRDLESAVEAFDLESSIVDKTLEEMSKAIEDLRAWKETHKQETQKALNELQAEQEFQLHVAKSSQDATECDGLLNVQLELKIQQQQRDREAQALEIRQEAEAYQLGCSLFKTTLDDSEATRVEQALQNNTDSGGLALSRLRNEVFQLDVKQRQEALLQELQGADSALDTNIANVQAFTTELDAILAQFDGDGVDREPSACQLKVEDEDLVI</sequence>
<evidence type="ECO:0000313" key="7">
    <source>
        <dbReference type="Proteomes" id="UP000736787"/>
    </source>
</evidence>
<accession>A0A8T1D7A0</accession>
<dbReference type="EMBL" id="RCMV01000359">
    <property type="protein sequence ID" value="KAG3218512.1"/>
    <property type="molecule type" value="Genomic_DNA"/>
</dbReference>
<protein>
    <submittedName>
        <fullName evidence="4">Uncharacterized protein</fullName>
    </submittedName>
</protein>
<evidence type="ECO:0000313" key="3">
    <source>
        <dbReference type="EMBL" id="KAG2917453.1"/>
    </source>
</evidence>
<gene>
    <name evidence="2" type="ORF">PC113_g11956</name>
    <name evidence="3" type="ORF">PC115_g10717</name>
    <name evidence="4" type="ORF">PC117_g12486</name>
    <name evidence="5" type="ORF">PC118_g11573</name>
    <name evidence="6" type="ORF">PC129_g10686</name>
</gene>
<evidence type="ECO:0000256" key="1">
    <source>
        <dbReference type="SAM" id="MobiDB-lite"/>
    </source>
</evidence>
<comment type="caution">
    <text evidence="4">The sequence shown here is derived from an EMBL/GenBank/DDBJ whole genome shotgun (WGS) entry which is preliminary data.</text>
</comment>
<proteinExistence type="predicted"/>
<dbReference type="Proteomes" id="UP000760860">
    <property type="component" value="Unassembled WGS sequence"/>
</dbReference>
<dbReference type="Proteomes" id="UP000697107">
    <property type="component" value="Unassembled WGS sequence"/>
</dbReference>
<dbReference type="Proteomes" id="UP000735874">
    <property type="component" value="Unassembled WGS sequence"/>
</dbReference>
<evidence type="ECO:0000313" key="2">
    <source>
        <dbReference type="EMBL" id="KAG2856002.1"/>
    </source>
</evidence>
<dbReference type="EMBL" id="RCML01000353">
    <property type="protein sequence ID" value="KAG2979783.1"/>
    <property type="molecule type" value="Genomic_DNA"/>
</dbReference>
<feature type="region of interest" description="Disordered" evidence="1">
    <location>
        <begin position="27"/>
        <end position="111"/>
    </location>
</feature>
<feature type="region of interest" description="Disordered" evidence="1">
    <location>
        <begin position="1"/>
        <end position="20"/>
    </location>
</feature>
<organism evidence="4 7">
    <name type="scientific">Phytophthora cactorum</name>
    <dbReference type="NCBI Taxonomy" id="29920"/>
    <lineage>
        <taxon>Eukaryota</taxon>
        <taxon>Sar</taxon>
        <taxon>Stramenopiles</taxon>
        <taxon>Oomycota</taxon>
        <taxon>Peronosporomycetes</taxon>
        <taxon>Peronosporales</taxon>
        <taxon>Peronosporaceae</taxon>
        <taxon>Phytophthora</taxon>
    </lineage>
</organism>
<dbReference type="VEuPathDB" id="FungiDB:PC110_g14784"/>
<dbReference type="Proteomes" id="UP000736787">
    <property type="component" value="Unassembled WGS sequence"/>
</dbReference>
<feature type="compositionally biased region" description="Polar residues" evidence="1">
    <location>
        <begin position="55"/>
        <end position="65"/>
    </location>
</feature>
<feature type="compositionally biased region" description="Basic residues" evidence="1">
    <location>
        <begin position="79"/>
        <end position="95"/>
    </location>
</feature>
<evidence type="ECO:0000313" key="6">
    <source>
        <dbReference type="EMBL" id="KAG3218512.1"/>
    </source>
</evidence>